<evidence type="ECO:0000313" key="5">
    <source>
        <dbReference type="Proteomes" id="UP000425817"/>
    </source>
</evidence>
<dbReference type="OrthoDB" id="9811720at2"/>
<dbReference type="Gene3D" id="3.10.580.10">
    <property type="entry name" value="CBS-domain"/>
    <property type="match status" value="1"/>
</dbReference>
<dbReference type="PANTHER" id="PTHR33741:SF5">
    <property type="entry name" value="TRANSMEMBRANE PROTEIN DDB_G0269096-RELATED"/>
    <property type="match status" value="1"/>
</dbReference>
<feature type="transmembrane region" description="Helical" evidence="2">
    <location>
        <begin position="107"/>
        <end position="125"/>
    </location>
</feature>
<sequence length="377" mass="41216">MPQFSALLTHARAWLPGRNTVDIRERMRAVAGAAIGLVITALLCRWMAEAAGISIWLIAPMGASAVLVFAVPASPLAQPWSVIVGNTLSTLVGIACVHWIPDAAWAAALAVGAAIGLMFATRSLHPPGGAAALLSVLTHTTDFSAALFPTLVNSLLLVLAGVAYNTLTGRRYPHVQVARPPSADARFSQADIDAVLARYNQVLDISRDDLESLIQQTELESYKRRLGTLHCADIMSREPVSVEFGTPLQEAWTLMNQRRIKALPVIDRTRRVVGIVTQADFFRMLDLEHHEGIAGRLRDLIRATRTVVSNKPEVVGQIMTRQVRVASADRPVVDLVPLFSEGGHHHIPIIDHERRLTGMITQSDFVRALYRAVRPEN</sequence>
<dbReference type="Pfam" id="PF04982">
    <property type="entry name" value="TM_HPP"/>
    <property type="match status" value="1"/>
</dbReference>
<evidence type="ECO:0000313" key="4">
    <source>
        <dbReference type="EMBL" id="QGW81703.1"/>
    </source>
</evidence>
<proteinExistence type="predicted"/>
<feature type="transmembrane region" description="Helical" evidence="2">
    <location>
        <begin position="55"/>
        <end position="74"/>
    </location>
</feature>
<evidence type="ECO:0000256" key="2">
    <source>
        <dbReference type="SAM" id="Phobius"/>
    </source>
</evidence>
<feature type="transmembrane region" description="Helical" evidence="2">
    <location>
        <begin position="145"/>
        <end position="164"/>
    </location>
</feature>
<protein>
    <submittedName>
        <fullName evidence="4">CBS domain-containing protein</fullName>
    </submittedName>
</protein>
<gene>
    <name evidence="4" type="ORF">GOQ09_08920</name>
</gene>
<accession>A0A6I6H4C4</accession>
<feature type="domain" description="CBS" evidence="3">
    <location>
        <begin position="319"/>
        <end position="376"/>
    </location>
</feature>
<dbReference type="PANTHER" id="PTHR33741">
    <property type="entry name" value="TRANSMEMBRANE PROTEIN DDB_G0269096-RELATED"/>
    <property type="match status" value="1"/>
</dbReference>
<evidence type="ECO:0000256" key="1">
    <source>
        <dbReference type="PROSITE-ProRule" id="PRU00703"/>
    </source>
</evidence>
<dbReference type="PROSITE" id="PS51371">
    <property type="entry name" value="CBS"/>
    <property type="match status" value="2"/>
</dbReference>
<dbReference type="InterPro" id="IPR000644">
    <property type="entry name" value="CBS_dom"/>
</dbReference>
<feature type="transmembrane region" description="Helical" evidence="2">
    <location>
        <begin position="29"/>
        <end position="48"/>
    </location>
</feature>
<name>A0A6I6H4C4_VARPD</name>
<dbReference type="AlphaFoldDB" id="A0A6I6H4C4"/>
<dbReference type="CDD" id="cd04600">
    <property type="entry name" value="CBS_pair_HPP_assoc"/>
    <property type="match status" value="1"/>
</dbReference>
<dbReference type="RefSeq" id="WP_157613111.1">
    <property type="nucleotide sequence ID" value="NZ_CP046622.1"/>
</dbReference>
<dbReference type="SUPFAM" id="SSF54631">
    <property type="entry name" value="CBS-domain pair"/>
    <property type="match status" value="1"/>
</dbReference>
<feature type="domain" description="CBS" evidence="3">
    <location>
        <begin position="235"/>
        <end position="291"/>
    </location>
</feature>
<dbReference type="InterPro" id="IPR058581">
    <property type="entry name" value="TM_HPP"/>
</dbReference>
<evidence type="ECO:0000259" key="3">
    <source>
        <dbReference type="PROSITE" id="PS51371"/>
    </source>
</evidence>
<keyword evidence="2" id="KW-1133">Transmembrane helix</keyword>
<keyword evidence="1" id="KW-0129">CBS domain</keyword>
<dbReference type="Proteomes" id="UP000425817">
    <property type="component" value="Chromosome"/>
</dbReference>
<dbReference type="EMBL" id="CP046622">
    <property type="protein sequence ID" value="QGW81703.1"/>
    <property type="molecule type" value="Genomic_DNA"/>
</dbReference>
<dbReference type="InterPro" id="IPR046342">
    <property type="entry name" value="CBS_dom_sf"/>
</dbReference>
<organism evidence="4 5">
    <name type="scientific">Variovorax paradoxus</name>
    <dbReference type="NCBI Taxonomy" id="34073"/>
    <lineage>
        <taxon>Bacteria</taxon>
        <taxon>Pseudomonadati</taxon>
        <taxon>Pseudomonadota</taxon>
        <taxon>Betaproteobacteria</taxon>
        <taxon>Burkholderiales</taxon>
        <taxon>Comamonadaceae</taxon>
        <taxon>Variovorax</taxon>
    </lineage>
</organism>
<keyword evidence="2" id="KW-0472">Membrane</keyword>
<keyword evidence="2" id="KW-0812">Transmembrane</keyword>
<dbReference type="SMART" id="SM00116">
    <property type="entry name" value="CBS"/>
    <property type="match status" value="2"/>
</dbReference>
<dbReference type="InterPro" id="IPR007065">
    <property type="entry name" value="HPP"/>
</dbReference>
<reference evidence="4 5" key="1">
    <citation type="submission" date="2019-12" db="EMBL/GenBank/DDBJ databases">
        <title>Hybrid Genome Assemblies of two High G+C Isolates from Undergraduate Microbiology Courses.</title>
        <authorList>
            <person name="Ne Ville C.J."/>
            <person name="Enright D."/>
            <person name="Hernandez I."/>
            <person name="Dodsworth J."/>
            <person name="Orwin P.M."/>
        </authorList>
    </citation>
    <scope>NUCLEOTIDE SEQUENCE [LARGE SCALE GENOMIC DNA]</scope>
    <source>
        <strain evidence="4 5">CSUSB</strain>
    </source>
</reference>
<dbReference type="Pfam" id="PF00571">
    <property type="entry name" value="CBS"/>
    <property type="match status" value="2"/>
</dbReference>
<feature type="transmembrane region" description="Helical" evidence="2">
    <location>
        <begin position="80"/>
        <end position="100"/>
    </location>
</feature>